<dbReference type="PANTHER" id="PTHR15263:SF1">
    <property type="entry name" value="NF-KAPPA-B INHIBITOR-LIKE PROTEIN 1"/>
    <property type="match status" value="1"/>
</dbReference>
<name>A0A5N5QQ86_9AGAM</name>
<dbReference type="AlphaFoldDB" id="A0A5N5QQ86"/>
<comment type="subcellular location">
    <subcellularLocation>
        <location evidence="1">Nucleus</location>
    </subcellularLocation>
</comment>
<feature type="compositionally biased region" description="Basic residues" evidence="6">
    <location>
        <begin position="53"/>
        <end position="63"/>
    </location>
</feature>
<dbReference type="Proteomes" id="UP000383932">
    <property type="component" value="Unassembled WGS sequence"/>
</dbReference>
<evidence type="ECO:0000256" key="5">
    <source>
        <dbReference type="ARBA" id="ARBA00023242"/>
    </source>
</evidence>
<organism evidence="7 8">
    <name type="scientific">Ceratobasidium theobromae</name>
    <dbReference type="NCBI Taxonomy" id="1582974"/>
    <lineage>
        <taxon>Eukaryota</taxon>
        <taxon>Fungi</taxon>
        <taxon>Dikarya</taxon>
        <taxon>Basidiomycota</taxon>
        <taxon>Agaricomycotina</taxon>
        <taxon>Agaricomycetes</taxon>
        <taxon>Cantharellales</taxon>
        <taxon>Ceratobasidiaceae</taxon>
        <taxon>Ceratobasidium</taxon>
    </lineage>
</organism>
<feature type="region of interest" description="Disordered" evidence="6">
    <location>
        <begin position="174"/>
        <end position="213"/>
    </location>
</feature>
<accession>A0A5N5QQ86</accession>
<feature type="compositionally biased region" description="Basic and acidic residues" evidence="6">
    <location>
        <begin position="10"/>
        <end position="21"/>
    </location>
</feature>
<sequence>MGRLHMKQTPSERDRDEERAWRKAQKAARKSRDSGANCKPRQSRSRSPSSSSRARHRKKRHRTPPPNSRGYDGEDEDGDGDGWVPPAAASKVDMDAVRAEMEERRFREKLFDAMGDDAGWDYTETRFNEYDDRVPQRWQGAGTSHSRDDPSNMNDEEYAEWVREGMWRRTHKAEIEAQERAEEERKKRKEREKARREETKRMEREDAEKRARRRQVKEQQSIVGAWASYEARWAQLRAGSSGSASGGLAFTELPWPCSTPPTLPIEPDALSKQAVSSFLFSPLHSIGKPRKQRLREALLLYHPDRFVAKWMGLVRERDVPGVQEAVGRVARVLTALVEEGDQGE</sequence>
<dbReference type="GO" id="GO:0043124">
    <property type="term" value="P:negative regulation of canonical NF-kappaB signal transduction"/>
    <property type="evidence" value="ECO:0007669"/>
    <property type="project" value="InterPro"/>
</dbReference>
<evidence type="ECO:0000256" key="4">
    <source>
        <dbReference type="ARBA" id="ARBA00023043"/>
    </source>
</evidence>
<dbReference type="OrthoDB" id="412109at2759"/>
<keyword evidence="3" id="KW-0677">Repeat</keyword>
<feature type="region of interest" description="Disordered" evidence="6">
    <location>
        <begin position="1"/>
        <end position="96"/>
    </location>
</feature>
<keyword evidence="4" id="KW-0040">ANK repeat</keyword>
<dbReference type="InterPro" id="IPR038753">
    <property type="entry name" value="NFKBIL1"/>
</dbReference>
<reference evidence="7 8" key="1">
    <citation type="journal article" date="2019" name="Fungal Biol. Biotechnol.">
        <title>Draft genome sequence of fastidious pathogen Ceratobasidium theobromae, which causes vascular-streak dieback in Theobroma cacao.</title>
        <authorList>
            <person name="Ali S.S."/>
            <person name="Asman A."/>
            <person name="Shao J."/>
            <person name="Firmansyah A.P."/>
            <person name="Susilo A.W."/>
            <person name="Rosmana A."/>
            <person name="McMahon P."/>
            <person name="Junaid M."/>
            <person name="Guest D."/>
            <person name="Kheng T.Y."/>
            <person name="Meinhardt L.W."/>
            <person name="Bailey B.A."/>
        </authorList>
    </citation>
    <scope>NUCLEOTIDE SEQUENCE [LARGE SCALE GENOMIC DNA]</scope>
    <source>
        <strain evidence="7 8">CT2</strain>
    </source>
</reference>
<feature type="compositionally biased region" description="Basic and acidic residues" evidence="6">
    <location>
        <begin position="174"/>
        <end position="209"/>
    </location>
</feature>
<keyword evidence="2" id="KW-0597">Phosphoprotein</keyword>
<evidence type="ECO:0000256" key="1">
    <source>
        <dbReference type="ARBA" id="ARBA00004123"/>
    </source>
</evidence>
<keyword evidence="5" id="KW-0539">Nucleus</keyword>
<protein>
    <submittedName>
        <fullName evidence="7">Uncharacterized protein</fullName>
    </submittedName>
</protein>
<dbReference type="EMBL" id="SSOP01000030">
    <property type="protein sequence ID" value="KAB5593778.1"/>
    <property type="molecule type" value="Genomic_DNA"/>
</dbReference>
<evidence type="ECO:0000256" key="6">
    <source>
        <dbReference type="SAM" id="MobiDB-lite"/>
    </source>
</evidence>
<evidence type="ECO:0000256" key="2">
    <source>
        <dbReference type="ARBA" id="ARBA00022553"/>
    </source>
</evidence>
<evidence type="ECO:0000313" key="8">
    <source>
        <dbReference type="Proteomes" id="UP000383932"/>
    </source>
</evidence>
<evidence type="ECO:0000256" key="3">
    <source>
        <dbReference type="ARBA" id="ARBA00022737"/>
    </source>
</evidence>
<proteinExistence type="predicted"/>
<gene>
    <name evidence="7" type="ORF">CTheo_2747</name>
</gene>
<feature type="region of interest" description="Disordered" evidence="6">
    <location>
        <begin position="133"/>
        <end position="154"/>
    </location>
</feature>
<evidence type="ECO:0000313" key="7">
    <source>
        <dbReference type="EMBL" id="KAB5593778.1"/>
    </source>
</evidence>
<dbReference type="PANTHER" id="PTHR15263">
    <property type="entry name" value="I-KAPPA-B-LIKE PROTEIN IKBL"/>
    <property type="match status" value="1"/>
</dbReference>
<comment type="caution">
    <text evidence="7">The sequence shown here is derived from an EMBL/GenBank/DDBJ whole genome shotgun (WGS) entry which is preliminary data.</text>
</comment>
<dbReference type="GO" id="GO:0005634">
    <property type="term" value="C:nucleus"/>
    <property type="evidence" value="ECO:0007669"/>
    <property type="project" value="UniProtKB-SubCell"/>
</dbReference>
<keyword evidence="8" id="KW-1185">Reference proteome</keyword>